<dbReference type="PROSITE" id="PS50994">
    <property type="entry name" value="INTEGRASE"/>
    <property type="match status" value="1"/>
</dbReference>
<dbReference type="RefSeq" id="WP_143977082.1">
    <property type="nucleotide sequence ID" value="NZ_PNOT02000315.1"/>
</dbReference>
<dbReference type="Gene3D" id="3.30.420.10">
    <property type="entry name" value="Ribonuclease H-like superfamily/Ribonuclease H"/>
    <property type="match status" value="1"/>
</dbReference>
<dbReference type="Pfam" id="PF13276">
    <property type="entry name" value="HTH_21"/>
    <property type="match status" value="1"/>
</dbReference>
<sequence length="215" mass="23742">MPVNGNRALHHYDPLEKAADDTAIVDAMFSISDEFEFYGYRRVGAALRQQGLVMNHKKIRRLMREHDLQPRIRRRFVATTDSDHDGPIFPNLARDIVPTGPNQLWVSDIIYVALPTRFVYVAVILDAGSRMIVGYAIGRSIDARLTMAALKAAIERRQPPSGCIHHSDRGSQGGFKRSSQHSEVGGCDEHSKAAIGTVWTSAIAFTRTAACGGAR</sequence>
<reference evidence="3" key="1">
    <citation type="submission" date="2019-07" db="EMBL/GenBank/DDBJ databases">
        <title>Mesorhizobum intechiensis sp. nov. isolated from nodules of Lotus tenuis growing in lowlands of the Flooding Pampa, Argentina.</title>
        <authorList>
            <person name="Estrella M.J."/>
            <person name="Torres Tejerizo G.A."/>
            <person name="Cumpa Velazquez L.M."/>
            <person name="Fontana F."/>
            <person name="Hansen L."/>
            <person name="Pistorio M."/>
            <person name="Sannazzaro A.I."/>
        </authorList>
    </citation>
    <scope>NUCLEOTIDE SEQUENCE</scope>
    <source>
        <strain evidence="3">BD68</strain>
    </source>
</reference>
<gene>
    <name evidence="3" type="ORF">C1D09_026835</name>
</gene>
<dbReference type="AlphaFoldDB" id="A0A8T9AKT2"/>
<dbReference type="OrthoDB" id="9803878at2"/>
<evidence type="ECO:0000256" key="1">
    <source>
        <dbReference type="SAM" id="MobiDB-lite"/>
    </source>
</evidence>
<proteinExistence type="predicted"/>
<dbReference type="Pfam" id="PF00665">
    <property type="entry name" value="rve"/>
    <property type="match status" value="1"/>
</dbReference>
<dbReference type="PANTHER" id="PTHR46889:SF7">
    <property type="entry name" value="TRANSPOSASE FOR INSERTION SEQUENCE ELEMENT IS904"/>
    <property type="match status" value="1"/>
</dbReference>
<feature type="domain" description="Integrase catalytic" evidence="2">
    <location>
        <begin position="97"/>
        <end position="172"/>
    </location>
</feature>
<feature type="region of interest" description="Disordered" evidence="1">
    <location>
        <begin position="160"/>
        <end position="183"/>
    </location>
</feature>
<dbReference type="InterPro" id="IPR012337">
    <property type="entry name" value="RNaseH-like_sf"/>
</dbReference>
<keyword evidence="4" id="KW-1185">Reference proteome</keyword>
<dbReference type="InterPro" id="IPR025948">
    <property type="entry name" value="HTH-like_dom"/>
</dbReference>
<comment type="caution">
    <text evidence="3">The sequence shown here is derived from an EMBL/GenBank/DDBJ whole genome shotgun (WGS) entry which is preliminary data.</text>
</comment>
<organism evidence="3 4">
    <name type="scientific">Mesorhizobium intechi</name>
    <dbReference type="NCBI Taxonomy" id="537601"/>
    <lineage>
        <taxon>Bacteria</taxon>
        <taxon>Pseudomonadati</taxon>
        <taxon>Pseudomonadota</taxon>
        <taxon>Alphaproteobacteria</taxon>
        <taxon>Hyphomicrobiales</taxon>
        <taxon>Phyllobacteriaceae</taxon>
        <taxon>Mesorhizobium</taxon>
    </lineage>
</organism>
<evidence type="ECO:0000259" key="2">
    <source>
        <dbReference type="PROSITE" id="PS50994"/>
    </source>
</evidence>
<dbReference type="InterPro" id="IPR001584">
    <property type="entry name" value="Integrase_cat-core"/>
</dbReference>
<dbReference type="Proteomes" id="UP000235507">
    <property type="component" value="Unassembled WGS sequence"/>
</dbReference>
<evidence type="ECO:0000313" key="4">
    <source>
        <dbReference type="Proteomes" id="UP000235507"/>
    </source>
</evidence>
<accession>A0A8T9AKT2</accession>
<dbReference type="NCBIfam" id="NF033516">
    <property type="entry name" value="transpos_IS3"/>
    <property type="match status" value="1"/>
</dbReference>
<protein>
    <submittedName>
        <fullName evidence="3">IS3 family transposase</fullName>
    </submittedName>
</protein>
<dbReference type="InterPro" id="IPR036397">
    <property type="entry name" value="RNaseH_sf"/>
</dbReference>
<name>A0A8T9AKT2_9HYPH</name>
<dbReference type="InterPro" id="IPR050900">
    <property type="entry name" value="Transposase_IS3/IS150/IS904"/>
</dbReference>
<dbReference type="SUPFAM" id="SSF53098">
    <property type="entry name" value="Ribonuclease H-like"/>
    <property type="match status" value="1"/>
</dbReference>
<dbReference type="GO" id="GO:0015074">
    <property type="term" value="P:DNA integration"/>
    <property type="evidence" value="ECO:0007669"/>
    <property type="project" value="InterPro"/>
</dbReference>
<dbReference type="EMBL" id="PNOT02000315">
    <property type="protein sequence ID" value="TSE03262.1"/>
    <property type="molecule type" value="Genomic_DNA"/>
</dbReference>
<dbReference type="GO" id="GO:0003676">
    <property type="term" value="F:nucleic acid binding"/>
    <property type="evidence" value="ECO:0007669"/>
    <property type="project" value="InterPro"/>
</dbReference>
<dbReference type="PANTHER" id="PTHR46889">
    <property type="entry name" value="TRANSPOSASE INSF FOR INSERTION SEQUENCE IS3B-RELATED"/>
    <property type="match status" value="1"/>
</dbReference>
<dbReference type="InterPro" id="IPR048020">
    <property type="entry name" value="Transpos_IS3"/>
</dbReference>
<evidence type="ECO:0000313" key="3">
    <source>
        <dbReference type="EMBL" id="TSE03262.1"/>
    </source>
</evidence>